<evidence type="ECO:0000259" key="2">
    <source>
        <dbReference type="SMART" id="SM00717"/>
    </source>
</evidence>
<feature type="region of interest" description="Disordered" evidence="1">
    <location>
        <begin position="294"/>
        <end position="322"/>
    </location>
</feature>
<feature type="compositionally biased region" description="Acidic residues" evidence="1">
    <location>
        <begin position="607"/>
        <end position="617"/>
    </location>
</feature>
<feature type="region of interest" description="Disordered" evidence="1">
    <location>
        <begin position="9"/>
        <end position="34"/>
    </location>
</feature>
<sequence length="804" mass="90189">MSLRQLKFKPKLQLNTAAKNKSDDNNSRPTIKAACSNKNDESCNTNPLVAEVLPEKEINGEKETCKEATGLKKDNVSVSLNDSEAGDILLSLSKSVDNASGSVVEDISTKSISNNHSNAIPFVLKADLLLNAASQSVGCSNMSFDNLNGISSNTTTPVSQFQNKSINGLEIQAGSDSEDDVDSSILDDDSNRKTKLINYDILNKISSKSSQKVNLQSHDIHNIVDKESQEVLLNDEDKTTLDDSKKIINDNKRPEKNKSLECEVDDSCSVKVSKVLNKENLELSKNNKLAISAKSNYGSKTNKRKKYEGKNTNSSPSKVSNHQRVNFKPNVAALGKIRRPEKFTTSSYSKMGSLAKEQFLKKFGKHQEPDTSKLTMMDLIFYNPSTNPMPQSSDKKLLNTLNNSGNTEKVEEKIVDMSAEKESNENNSEETDENADEVLPVPQLKISADGKVIVAQESLVIKPSNNLENCTFETVIDSELKKRKPVRNPNRCGWSHLDTIKFYKALNSLGCDFETMQSIFPDRSRKNLKSKFKKEEKLHGSLINKVLSRHSEFDLTNVVRELEIDTVYKDTIKTYGRGFTETEKRSKGRKKSLSSVVAGKSSKKEDCDESDDSISDEEFGKKKKKVDLAVLSKMSKVLGLIDENNKPMLEVDNKLSNSESSDICNSNETGTTKRKRRKLREYVEVESDSDFERDIEPSVNKNDNPEKNADNQPSRRTSRIISNRKKTKPPPKRIVLRLEGLNDFNDVSVKESQPEHQTEIINDNHIVINTNIEFENVKYTRYISYNSENLENPIEINETVAHVD</sequence>
<evidence type="ECO:0000313" key="3">
    <source>
        <dbReference type="EMBL" id="CAH1398282.1"/>
    </source>
</evidence>
<dbReference type="InterPro" id="IPR039467">
    <property type="entry name" value="TFIIIB_B''_Myb"/>
</dbReference>
<evidence type="ECO:0000313" key="4">
    <source>
        <dbReference type="Proteomes" id="UP001152798"/>
    </source>
</evidence>
<organism evidence="3 4">
    <name type="scientific">Nezara viridula</name>
    <name type="common">Southern green stink bug</name>
    <name type="synonym">Cimex viridulus</name>
    <dbReference type="NCBI Taxonomy" id="85310"/>
    <lineage>
        <taxon>Eukaryota</taxon>
        <taxon>Metazoa</taxon>
        <taxon>Ecdysozoa</taxon>
        <taxon>Arthropoda</taxon>
        <taxon>Hexapoda</taxon>
        <taxon>Insecta</taxon>
        <taxon>Pterygota</taxon>
        <taxon>Neoptera</taxon>
        <taxon>Paraneoptera</taxon>
        <taxon>Hemiptera</taxon>
        <taxon>Heteroptera</taxon>
        <taxon>Panheteroptera</taxon>
        <taxon>Pentatomomorpha</taxon>
        <taxon>Pentatomoidea</taxon>
        <taxon>Pentatomidae</taxon>
        <taxon>Pentatominae</taxon>
        <taxon>Nezara</taxon>
    </lineage>
</organism>
<evidence type="ECO:0000256" key="1">
    <source>
        <dbReference type="SAM" id="MobiDB-lite"/>
    </source>
</evidence>
<gene>
    <name evidence="3" type="ORF">NEZAVI_LOCUS7966</name>
</gene>
<feature type="compositionally biased region" description="Basic residues" evidence="1">
    <location>
        <begin position="716"/>
        <end position="732"/>
    </location>
</feature>
<dbReference type="AlphaFoldDB" id="A0A9P0HAF7"/>
<dbReference type="GO" id="GO:0001156">
    <property type="term" value="F:TFIIIC-class transcription factor complex binding"/>
    <property type="evidence" value="ECO:0007669"/>
    <property type="project" value="TreeGrafter"/>
</dbReference>
<dbReference type="GO" id="GO:0000126">
    <property type="term" value="C:transcription factor TFIIIB complex"/>
    <property type="evidence" value="ECO:0007669"/>
    <property type="project" value="TreeGrafter"/>
</dbReference>
<dbReference type="PANTHER" id="PTHR22929:SF0">
    <property type="entry name" value="TRANSCRIPTION FACTOR TFIIIB COMPONENT B'' HOMOLOG"/>
    <property type="match status" value="1"/>
</dbReference>
<feature type="compositionally biased region" description="Polar residues" evidence="1">
    <location>
        <begin position="310"/>
        <end position="322"/>
    </location>
</feature>
<feature type="domain" description="Myb-like" evidence="2">
    <location>
        <begin position="490"/>
        <end position="538"/>
    </location>
</feature>
<dbReference type="OrthoDB" id="272624at2759"/>
<accession>A0A9P0HAF7</accession>
<dbReference type="SMART" id="SM00717">
    <property type="entry name" value="SANT"/>
    <property type="match status" value="1"/>
</dbReference>
<dbReference type="PANTHER" id="PTHR22929">
    <property type="entry name" value="RNA POLYMERASE III TRANSCRIPTION INITIATION FACTOR B"/>
    <property type="match status" value="1"/>
</dbReference>
<name>A0A9P0HAF7_NEZVI</name>
<feature type="compositionally biased region" description="Polar residues" evidence="1">
    <location>
        <begin position="654"/>
        <end position="668"/>
    </location>
</feature>
<feature type="region of interest" description="Disordered" evidence="1">
    <location>
        <begin position="651"/>
        <end position="732"/>
    </location>
</feature>
<proteinExistence type="predicted"/>
<keyword evidence="4" id="KW-1185">Reference proteome</keyword>
<dbReference type="Proteomes" id="UP001152798">
    <property type="component" value="Chromosome 4"/>
</dbReference>
<dbReference type="EMBL" id="OV725080">
    <property type="protein sequence ID" value="CAH1398282.1"/>
    <property type="molecule type" value="Genomic_DNA"/>
</dbReference>
<protein>
    <recommendedName>
        <fullName evidence="2">Myb-like domain-containing protein</fullName>
    </recommendedName>
</protein>
<reference evidence="3" key="1">
    <citation type="submission" date="2022-01" db="EMBL/GenBank/DDBJ databases">
        <authorList>
            <person name="King R."/>
        </authorList>
    </citation>
    <scope>NUCLEOTIDE SEQUENCE</scope>
</reference>
<dbReference type="GO" id="GO:0070898">
    <property type="term" value="P:RNA polymerase III preinitiation complex assembly"/>
    <property type="evidence" value="ECO:0007669"/>
    <property type="project" value="TreeGrafter"/>
</dbReference>
<dbReference type="Pfam" id="PF15963">
    <property type="entry name" value="Myb_DNA-bind_7"/>
    <property type="match status" value="1"/>
</dbReference>
<feature type="region of interest" description="Disordered" evidence="1">
    <location>
        <begin position="580"/>
        <end position="618"/>
    </location>
</feature>
<dbReference type="InterPro" id="IPR001005">
    <property type="entry name" value="SANT/Myb"/>
</dbReference>